<dbReference type="Pfam" id="PF13347">
    <property type="entry name" value="MFS_2"/>
    <property type="match status" value="1"/>
</dbReference>
<feature type="transmembrane region" description="Helical" evidence="7">
    <location>
        <begin position="127"/>
        <end position="148"/>
    </location>
</feature>
<evidence type="ECO:0000256" key="6">
    <source>
        <dbReference type="SAM" id="MobiDB-lite"/>
    </source>
</evidence>
<dbReference type="SUPFAM" id="SSF103473">
    <property type="entry name" value="MFS general substrate transporter"/>
    <property type="match status" value="1"/>
</dbReference>
<dbReference type="STRING" id="1093900.A0A507BK22"/>
<dbReference type="InterPro" id="IPR036259">
    <property type="entry name" value="MFS_trans_sf"/>
</dbReference>
<dbReference type="InParanoid" id="A0A507BK22"/>
<evidence type="ECO:0000256" key="1">
    <source>
        <dbReference type="ARBA" id="ARBA00004141"/>
    </source>
</evidence>
<feature type="transmembrane region" description="Helical" evidence="7">
    <location>
        <begin position="566"/>
        <end position="584"/>
    </location>
</feature>
<dbReference type="Gene3D" id="1.20.1250.20">
    <property type="entry name" value="MFS general substrate transporter like domains"/>
    <property type="match status" value="1"/>
</dbReference>
<gene>
    <name evidence="8" type="ORF">E0L32_012330</name>
</gene>
<organism evidence="8 9">
    <name type="scientific">Thyridium curvatum</name>
    <dbReference type="NCBI Taxonomy" id="1093900"/>
    <lineage>
        <taxon>Eukaryota</taxon>
        <taxon>Fungi</taxon>
        <taxon>Dikarya</taxon>
        <taxon>Ascomycota</taxon>
        <taxon>Pezizomycotina</taxon>
        <taxon>Sordariomycetes</taxon>
        <taxon>Sordariomycetidae</taxon>
        <taxon>Thyridiales</taxon>
        <taxon>Thyridiaceae</taxon>
        <taxon>Thyridium</taxon>
    </lineage>
</organism>
<feature type="transmembrane region" description="Helical" evidence="7">
    <location>
        <begin position="88"/>
        <end position="107"/>
    </location>
</feature>
<feature type="compositionally biased region" description="Basic and acidic residues" evidence="6">
    <location>
        <begin position="36"/>
        <end position="49"/>
    </location>
</feature>
<feature type="region of interest" description="Disordered" evidence="6">
    <location>
        <begin position="1"/>
        <end position="73"/>
    </location>
</feature>
<feature type="transmembrane region" description="Helical" evidence="7">
    <location>
        <begin position="339"/>
        <end position="359"/>
    </location>
</feature>
<feature type="transmembrane region" description="Helical" evidence="7">
    <location>
        <begin position="199"/>
        <end position="218"/>
    </location>
</feature>
<evidence type="ECO:0000256" key="7">
    <source>
        <dbReference type="SAM" id="Phobius"/>
    </source>
</evidence>
<evidence type="ECO:0000256" key="2">
    <source>
        <dbReference type="ARBA" id="ARBA00022448"/>
    </source>
</evidence>
<keyword evidence="3 7" id="KW-0812">Transmembrane</keyword>
<keyword evidence="5 7" id="KW-0472">Membrane</keyword>
<protein>
    <recommendedName>
        <fullName evidence="10">General alpha-glucoside permease</fullName>
    </recommendedName>
</protein>
<dbReference type="AlphaFoldDB" id="A0A507BK22"/>
<comment type="subcellular location">
    <subcellularLocation>
        <location evidence="1">Membrane</location>
        <topology evidence="1">Multi-pass membrane protein</topology>
    </subcellularLocation>
</comment>
<keyword evidence="9" id="KW-1185">Reference proteome</keyword>
<evidence type="ECO:0000313" key="8">
    <source>
        <dbReference type="EMBL" id="TPX17020.1"/>
    </source>
</evidence>
<feature type="transmembrane region" description="Helical" evidence="7">
    <location>
        <begin position="279"/>
        <end position="298"/>
    </location>
</feature>
<keyword evidence="2" id="KW-0813">Transport</keyword>
<feature type="transmembrane region" description="Helical" evidence="7">
    <location>
        <begin position="484"/>
        <end position="505"/>
    </location>
</feature>
<feature type="compositionally biased region" description="Basic and acidic residues" evidence="6">
    <location>
        <begin position="646"/>
        <end position="657"/>
    </location>
</feature>
<dbReference type="OrthoDB" id="28755at2759"/>
<dbReference type="GeneID" id="41979777"/>
<dbReference type="EMBL" id="SKBQ01000155">
    <property type="protein sequence ID" value="TPX17020.1"/>
    <property type="molecule type" value="Genomic_DNA"/>
</dbReference>
<feature type="region of interest" description="Disordered" evidence="6">
    <location>
        <begin position="623"/>
        <end position="673"/>
    </location>
</feature>
<dbReference type="GO" id="GO:0005886">
    <property type="term" value="C:plasma membrane"/>
    <property type="evidence" value="ECO:0007669"/>
    <property type="project" value="TreeGrafter"/>
</dbReference>
<evidence type="ECO:0000256" key="4">
    <source>
        <dbReference type="ARBA" id="ARBA00022989"/>
    </source>
</evidence>
<feature type="compositionally biased region" description="Polar residues" evidence="6">
    <location>
        <begin position="1"/>
        <end position="12"/>
    </location>
</feature>
<evidence type="ECO:0000256" key="5">
    <source>
        <dbReference type="ARBA" id="ARBA00023136"/>
    </source>
</evidence>
<proteinExistence type="predicted"/>
<reference evidence="8 9" key="1">
    <citation type="submission" date="2019-06" db="EMBL/GenBank/DDBJ databases">
        <title>Draft genome sequence of the filamentous fungus Phialemoniopsis curvata isolated from diesel fuel.</title>
        <authorList>
            <person name="Varaljay V.A."/>
            <person name="Lyon W.J."/>
            <person name="Crouch A.L."/>
            <person name="Drake C.E."/>
            <person name="Hollomon J.M."/>
            <person name="Nadeau L.J."/>
            <person name="Nunn H.S."/>
            <person name="Stevenson B.S."/>
            <person name="Bojanowski C.L."/>
            <person name="Crookes-Goodson W.J."/>
        </authorList>
    </citation>
    <scope>NUCLEOTIDE SEQUENCE [LARGE SCALE GENOMIC DNA]</scope>
    <source>
        <strain evidence="8 9">D216</strain>
    </source>
</reference>
<name>A0A507BK22_9PEZI</name>
<evidence type="ECO:0000256" key="3">
    <source>
        <dbReference type="ARBA" id="ARBA00022692"/>
    </source>
</evidence>
<dbReference type="PANTHER" id="PTHR19432">
    <property type="entry name" value="SUGAR TRANSPORTER"/>
    <property type="match status" value="1"/>
</dbReference>
<keyword evidence="4 7" id="KW-1133">Transmembrane helix</keyword>
<dbReference type="GO" id="GO:0008506">
    <property type="term" value="F:sucrose:proton symporter activity"/>
    <property type="evidence" value="ECO:0007669"/>
    <property type="project" value="TreeGrafter"/>
</dbReference>
<sequence length="673" mass="73107">MPSPLAQSSESGRPSVEDTQPAGKSGRKKTVSPIRTPKDDAQNGHRQGDDDNNEHSPLLSPGHEGDAFIGRDSGLDHQEDEFQKTKSVWYLILLTISIGGLQVAWSVELSNGSPYLLSLGLSKSLMALVWIAGPLSGTLVQPYIGMLSDNCRISWGKRKPFMIAGTLGTVASFMALAWTKEIVGGFLGLFGADPASEGVKVSIIVVAVIWVYVLDFAINTVQAAIRAFILDCAPPHQQEAANSMASRMTGVGNIIGYVAGYINLPEIVGFLGDTQFKDLCAIASVGLIITIIISIVFIRERDPRGDGPPPRDQPGVLSFFLKIFKSIKRLPPQTKKVCIVQFCAWVGFFPMLFYTSSYIGEIYVEPFLEENPNMTPEELDKLYEQATRVGTFALLIFSITSLATNLFLPFLIAPSFDTQPLPITDVAGEGPATSIKDLGERGKSWLDYLVIPGFTLRRAWMYSQILFFFSMSLTVFVRTVAAATVLIGLVGITWALTLWAPWAIISAEISKRDALLRAQKRAASPSRHDDDLPTIDGYSDEGHDVTVVEEESDKAGVILGIHNMSIAAPQIIATVGSSIIFKIFQKPRGTPGDHSIAIVLALGGITVLLSAWFIHRIEDNPPVSGDPIGDAEEGEASRPGTAHSGHQYDEPPRRSMERAQLVRNSSFGGGLEY</sequence>
<comment type="caution">
    <text evidence="8">The sequence shown here is derived from an EMBL/GenBank/DDBJ whole genome shotgun (WGS) entry which is preliminary data.</text>
</comment>
<evidence type="ECO:0000313" key="9">
    <source>
        <dbReference type="Proteomes" id="UP000319257"/>
    </source>
</evidence>
<feature type="transmembrane region" description="Helical" evidence="7">
    <location>
        <begin position="596"/>
        <end position="614"/>
    </location>
</feature>
<feature type="transmembrane region" description="Helical" evidence="7">
    <location>
        <begin position="160"/>
        <end position="179"/>
    </location>
</feature>
<feature type="transmembrane region" description="Helical" evidence="7">
    <location>
        <begin position="389"/>
        <end position="412"/>
    </location>
</feature>
<evidence type="ECO:0008006" key="10">
    <source>
        <dbReference type="Google" id="ProtNLM"/>
    </source>
</evidence>
<feature type="transmembrane region" description="Helical" evidence="7">
    <location>
        <begin position="459"/>
        <end position="477"/>
    </location>
</feature>
<dbReference type="RefSeq" id="XP_030998731.1">
    <property type="nucleotide sequence ID" value="XM_031135159.1"/>
</dbReference>
<dbReference type="Proteomes" id="UP000319257">
    <property type="component" value="Unassembled WGS sequence"/>
</dbReference>
<dbReference type="PANTHER" id="PTHR19432:SF35">
    <property type="entry name" value="SOLUTE CARRIER FAMILY 45 MEMBER 3 ISOFORM X1"/>
    <property type="match status" value="1"/>
</dbReference>
<accession>A0A507BK22</accession>